<evidence type="ECO:0000313" key="4">
    <source>
        <dbReference type="Proteomes" id="UP000001555"/>
    </source>
</evidence>
<proteinExistence type="evidence at protein level"/>
<dbReference type="EMBL" id="ABJB010364943">
    <property type="status" value="NOT_ANNOTATED_CDS"/>
    <property type="molecule type" value="Genomic_DNA"/>
</dbReference>
<dbReference type="PaxDb" id="6945-B7P4K7"/>
<protein>
    <submittedName>
        <fullName evidence="2 3">Uncharacterized protein</fullName>
    </submittedName>
</protein>
<evidence type="ECO:0000313" key="2">
    <source>
        <dbReference type="EMBL" id="EEC01529.1"/>
    </source>
</evidence>
<dbReference type="HOGENOM" id="CLU_1588298_0_0_1"/>
<accession>B7P4K7</accession>
<keyword evidence="4" id="KW-1185">Reference proteome</keyword>
<reference evidence="3" key="2">
    <citation type="submission" date="2020-05" db="UniProtKB">
        <authorList>
            <consortium name="EnsemblMetazoa"/>
        </authorList>
    </citation>
    <scope>IDENTIFICATION</scope>
    <source>
        <strain evidence="3">wikel</strain>
    </source>
</reference>
<evidence type="ECO:0007829" key="5">
    <source>
        <dbReference type="PeptideAtlas" id="B7P4K7"/>
    </source>
</evidence>
<gene>
    <name evidence="2" type="ORF">IscW_ISCW015895</name>
</gene>
<dbReference type="OrthoDB" id="7491548at2759"/>
<dbReference type="InParanoid" id="B7P4K7"/>
<dbReference type="Proteomes" id="UP000001555">
    <property type="component" value="Unassembled WGS sequence"/>
</dbReference>
<keyword evidence="5" id="KW-1267">Proteomics identification</keyword>
<organism>
    <name type="scientific">Ixodes scapularis</name>
    <name type="common">Black-legged tick</name>
    <name type="synonym">Deer tick</name>
    <dbReference type="NCBI Taxonomy" id="6945"/>
    <lineage>
        <taxon>Eukaryota</taxon>
        <taxon>Metazoa</taxon>
        <taxon>Ecdysozoa</taxon>
        <taxon>Arthropoda</taxon>
        <taxon>Chelicerata</taxon>
        <taxon>Arachnida</taxon>
        <taxon>Acari</taxon>
        <taxon>Parasitiformes</taxon>
        <taxon>Ixodida</taxon>
        <taxon>Ixodoidea</taxon>
        <taxon>Ixodidae</taxon>
        <taxon>Ixodinae</taxon>
        <taxon>Ixodes</taxon>
    </lineage>
</organism>
<dbReference type="EMBL" id="ABJB010415204">
    <property type="status" value="NOT_ANNOTATED_CDS"/>
    <property type="molecule type" value="Genomic_DNA"/>
</dbReference>
<dbReference type="EMBL" id="ABJB010158274">
    <property type="status" value="NOT_ANNOTATED_CDS"/>
    <property type="molecule type" value="Genomic_DNA"/>
</dbReference>
<evidence type="ECO:0000256" key="1">
    <source>
        <dbReference type="SAM" id="MobiDB-lite"/>
    </source>
</evidence>
<dbReference type="AlphaFoldDB" id="B7P4K7"/>
<feature type="compositionally biased region" description="Basic and acidic residues" evidence="1">
    <location>
        <begin position="91"/>
        <end position="114"/>
    </location>
</feature>
<dbReference type="VEuPathDB" id="VectorBase:ISCW015895"/>
<dbReference type="EMBL" id="DS636212">
    <property type="protein sequence ID" value="EEC01529.1"/>
    <property type="molecule type" value="Genomic_DNA"/>
</dbReference>
<feature type="region of interest" description="Disordered" evidence="1">
    <location>
        <begin position="1"/>
        <end position="168"/>
    </location>
</feature>
<feature type="compositionally biased region" description="Pro residues" evidence="1">
    <location>
        <begin position="24"/>
        <end position="39"/>
    </location>
</feature>
<sequence>MRQLPAKAGSLSSDVPLQIDEDASPPPSPPPRAPSPLFPPSWNRKRLADGSTLNGHGNPDREVDRDRHWDRDRDLNATKKGAEGETPSPTVDRRRSLEGREEQSEEEKIREYLGRSDTAVIYPEPVEPTKAPVAPDGEGRKEASGGGRLKVGSPGAGLFSSPRPESPA</sequence>
<reference evidence="2 4" key="1">
    <citation type="submission" date="2008-03" db="EMBL/GenBank/DDBJ databases">
        <title>Annotation of Ixodes scapularis.</title>
        <authorList>
            <consortium name="Ixodes scapularis Genome Project Consortium"/>
            <person name="Caler E."/>
            <person name="Hannick L.I."/>
            <person name="Bidwell S."/>
            <person name="Joardar V."/>
            <person name="Thiagarajan M."/>
            <person name="Amedeo P."/>
            <person name="Galinsky K.J."/>
            <person name="Schobel S."/>
            <person name="Inman J."/>
            <person name="Hostetler J."/>
            <person name="Miller J."/>
            <person name="Hammond M."/>
            <person name="Megy K."/>
            <person name="Lawson D."/>
            <person name="Kodira C."/>
            <person name="Sutton G."/>
            <person name="Meyer J."/>
            <person name="Hill C.A."/>
            <person name="Birren B."/>
            <person name="Nene V."/>
            <person name="Collins F."/>
            <person name="Alarcon-Chaidez F."/>
            <person name="Wikel S."/>
            <person name="Strausberg R."/>
        </authorList>
    </citation>
    <scope>NUCLEOTIDE SEQUENCE [LARGE SCALE GENOMIC DNA]</scope>
    <source>
        <strain evidence="4">Wikel</strain>
        <strain evidence="2">Wikel colony</strain>
    </source>
</reference>
<name>B7P4K7_IXOSC</name>
<dbReference type="VEuPathDB" id="VectorBase:ISCP_025979"/>
<dbReference type="EnsemblMetazoa" id="ISCW015895-RA">
    <property type="protein sequence ID" value="ISCW015895-PA"/>
    <property type="gene ID" value="ISCW015895"/>
</dbReference>
<feature type="compositionally biased region" description="Basic and acidic residues" evidence="1">
    <location>
        <begin position="58"/>
        <end position="83"/>
    </location>
</feature>
<dbReference type="VEuPathDB" id="VectorBase:ISCI015895"/>
<evidence type="ECO:0000313" key="3">
    <source>
        <dbReference type="EnsemblMetazoa" id="ISCW015895-PA"/>
    </source>
</evidence>